<accession>A0A3Q0IZM4</accession>
<dbReference type="InterPro" id="IPR043502">
    <property type="entry name" value="DNA/RNA_pol_sf"/>
</dbReference>
<dbReference type="AlphaFoldDB" id="A0A3Q0IZM4"/>
<dbReference type="SUPFAM" id="SSF56219">
    <property type="entry name" value="DNase I-like"/>
    <property type="match status" value="1"/>
</dbReference>
<dbReference type="GeneID" id="113467739"/>
<reference evidence="3" key="1">
    <citation type="submission" date="2025-08" db="UniProtKB">
        <authorList>
            <consortium name="RefSeq"/>
        </authorList>
    </citation>
    <scope>IDENTIFICATION</scope>
</reference>
<protein>
    <submittedName>
        <fullName evidence="3">Uncharacterized protein LOC113467739 isoform X1</fullName>
    </submittedName>
</protein>
<feature type="domain" description="Reverse transcriptase" evidence="1">
    <location>
        <begin position="500"/>
        <end position="702"/>
    </location>
</feature>
<dbReference type="PANTHER" id="PTHR47510">
    <property type="entry name" value="REVERSE TRANSCRIPTASE DOMAIN-CONTAINING PROTEIN"/>
    <property type="match status" value="1"/>
</dbReference>
<dbReference type="KEGG" id="dci:113467739"/>
<dbReference type="PROSITE" id="PS50878">
    <property type="entry name" value="RT_POL"/>
    <property type="match status" value="1"/>
</dbReference>
<dbReference type="InterPro" id="IPR036691">
    <property type="entry name" value="Endo/exonu/phosph_ase_sf"/>
</dbReference>
<evidence type="ECO:0000313" key="3">
    <source>
        <dbReference type="RefSeq" id="XP_026679905.1"/>
    </source>
</evidence>
<dbReference type="SUPFAM" id="SSF56672">
    <property type="entry name" value="DNA/RNA polymerases"/>
    <property type="match status" value="1"/>
</dbReference>
<dbReference type="Proteomes" id="UP000079169">
    <property type="component" value="Unplaced"/>
</dbReference>
<dbReference type="InterPro" id="IPR000477">
    <property type="entry name" value="RT_dom"/>
</dbReference>
<dbReference type="RefSeq" id="XP_026679905.1">
    <property type="nucleotide sequence ID" value="XM_026824104.1"/>
</dbReference>
<proteinExistence type="predicted"/>
<sequence length="702" mass="82149">MQENDVIILSETWLKSDINDAELLDDNYQIFRRDRDETTTSKGRGGGLLIAVRNHLEAYMIEDWTVCEAAYECLWVKMKLPYYLGTLLICCVYLPPPVSALNMELFSTYLESLSENLHHNSFMLVGDFNCSNFCESMNCPSDNVMRTLCNLISLFNLTSGNNTVYNERNKILDLVLYKFLRNTNESTASKRGIACNVSRGTSLLKEDKHHPTLSIKIQWDKMKKPNKERQQTFKLNAANSENIDHIENLNPLVNELFLKYRFNYNTANYELLSDEIKNTDWSNILSSENPTEALELLYRSLYILLNRHVKVYRNENLQNNVKKFPFWWEHETHKLYKEKEWYRKKKHLNDFYKVQYERLRQCTKEKISADYKNHFSVIESKIKEDSSYFWDFFKKRKSEPKRTVYECHGEILTDPTKIANAFANYYSTVYNNDRSTYLVNFPENDRTDELNIDEITLDEVIAAIAKLKRNKGPGIDNIPASIIIDAKQWLAVPLQHIFNLSLENKLFPNLLKCTLIRPVPKKENSKQVTDTRPIAKLNSFAKIFEIILYEKMSTHIFPKISPHQHGFINNRSTSSNLLKFQTYCTEAIENKSKQIDVFYGDIFKAYDQCHHDTLLSKLYDVGLSRSLVEFLASYLDRREHRVQHEKALSEPFYPPSSIPQGSKLSGLKFIVMINGIQQVIKHSQFELYADDIKLYKTINSLE</sequence>
<organism evidence="2 3">
    <name type="scientific">Diaphorina citri</name>
    <name type="common">Asian citrus psyllid</name>
    <dbReference type="NCBI Taxonomy" id="121845"/>
    <lineage>
        <taxon>Eukaryota</taxon>
        <taxon>Metazoa</taxon>
        <taxon>Ecdysozoa</taxon>
        <taxon>Arthropoda</taxon>
        <taxon>Hexapoda</taxon>
        <taxon>Insecta</taxon>
        <taxon>Pterygota</taxon>
        <taxon>Neoptera</taxon>
        <taxon>Paraneoptera</taxon>
        <taxon>Hemiptera</taxon>
        <taxon>Sternorrhyncha</taxon>
        <taxon>Psylloidea</taxon>
        <taxon>Psyllidae</taxon>
        <taxon>Diaphorininae</taxon>
        <taxon>Diaphorina</taxon>
    </lineage>
</organism>
<evidence type="ECO:0000259" key="1">
    <source>
        <dbReference type="PROSITE" id="PS50878"/>
    </source>
</evidence>
<dbReference type="Gene3D" id="3.60.10.10">
    <property type="entry name" value="Endonuclease/exonuclease/phosphatase"/>
    <property type="match status" value="1"/>
</dbReference>
<keyword evidence="2" id="KW-1185">Reference proteome</keyword>
<dbReference type="PANTHER" id="PTHR47510:SF3">
    <property type="entry name" value="ENDO_EXONUCLEASE_PHOSPHATASE DOMAIN-CONTAINING PROTEIN"/>
    <property type="match status" value="1"/>
</dbReference>
<dbReference type="GO" id="GO:0071897">
    <property type="term" value="P:DNA biosynthetic process"/>
    <property type="evidence" value="ECO:0007669"/>
    <property type="project" value="UniProtKB-ARBA"/>
</dbReference>
<dbReference type="Pfam" id="PF00078">
    <property type="entry name" value="RVT_1"/>
    <property type="match status" value="1"/>
</dbReference>
<gene>
    <name evidence="3" type="primary">LOC113467739</name>
</gene>
<name>A0A3Q0IZM4_DIACI</name>
<evidence type="ECO:0000313" key="2">
    <source>
        <dbReference type="Proteomes" id="UP000079169"/>
    </source>
</evidence>